<comment type="similarity">
    <text evidence="1">Belongs to the RRP15 family.</text>
</comment>
<dbReference type="STRING" id="578459.A0A0P9EJY6"/>
<evidence type="ECO:0008006" key="5">
    <source>
        <dbReference type="Google" id="ProtNLM"/>
    </source>
</evidence>
<feature type="region of interest" description="Disordered" evidence="2">
    <location>
        <begin position="257"/>
        <end position="280"/>
    </location>
</feature>
<dbReference type="OMA" id="WSEEGAY"/>
<dbReference type="Proteomes" id="UP000053890">
    <property type="component" value="Unassembled WGS sequence"/>
</dbReference>
<feature type="compositionally biased region" description="Low complexity" evidence="2">
    <location>
        <begin position="262"/>
        <end position="273"/>
    </location>
</feature>
<dbReference type="GO" id="GO:0030687">
    <property type="term" value="C:preribosome, large subunit precursor"/>
    <property type="evidence" value="ECO:0007669"/>
    <property type="project" value="TreeGrafter"/>
</dbReference>
<dbReference type="PANTHER" id="PTHR13245">
    <property type="entry name" value="RRP15-LIKE PROTEIN"/>
    <property type="match status" value="1"/>
</dbReference>
<proteinExistence type="inferred from homology"/>
<feature type="compositionally biased region" description="Acidic residues" evidence="2">
    <location>
        <begin position="44"/>
        <end position="84"/>
    </location>
</feature>
<dbReference type="OrthoDB" id="20949at2759"/>
<evidence type="ECO:0000313" key="3">
    <source>
        <dbReference type="EMBL" id="KPV73939.1"/>
    </source>
</evidence>
<sequence length="308" mass="33098">MAAAQPRSILKKRPRAAVDPVVEEQPVAPGQQPSDAPVRVPTSEGEDDDNEDEDSADDADTEEDFSAGSDDETEGEGDDEDDEEAIRGMMDDDQDRPAKKLKHTTLRPATATDFSTSLQHLLSLPQTASNPVPKHAPPSAATLRLERRARSVLRDTKAQHLARGHVRDVIGGWGPRPPLPFSQWDSASARQFEAAKRGGKLEAEDNETGAEREKRLRKLAQRGVVRLFNAIGAAQGTVGKDKDVEEQEKRKKLAVKVGVKEGATGPATNPTGGLSRRPNVLGARGKNDALTSLSKASFLDLIRAGTGA</sequence>
<dbReference type="EMBL" id="KQ474081">
    <property type="protein sequence ID" value="KPV73939.1"/>
    <property type="molecule type" value="Genomic_DNA"/>
</dbReference>
<dbReference type="RefSeq" id="XP_018269988.1">
    <property type="nucleotide sequence ID" value="XM_018417360.1"/>
</dbReference>
<feature type="compositionally biased region" description="Basic and acidic residues" evidence="2">
    <location>
        <begin position="85"/>
        <end position="98"/>
    </location>
</feature>
<name>A0A0P9EJY6_RHOGW</name>
<evidence type="ECO:0000256" key="1">
    <source>
        <dbReference type="ARBA" id="ARBA00007462"/>
    </source>
</evidence>
<keyword evidence="4" id="KW-1185">Reference proteome</keyword>
<dbReference type="PANTHER" id="PTHR13245:SF14">
    <property type="entry name" value="RRP15-LIKE PROTEIN"/>
    <property type="match status" value="1"/>
</dbReference>
<accession>A0A0P9EJY6</accession>
<dbReference type="InterPro" id="IPR012459">
    <property type="entry name" value="Rrp15"/>
</dbReference>
<dbReference type="Pfam" id="PF07890">
    <property type="entry name" value="Rrp15p"/>
    <property type="match status" value="1"/>
</dbReference>
<protein>
    <recommendedName>
        <fullName evidence="5">Rrp15p-domain-containing protein</fullName>
    </recommendedName>
</protein>
<dbReference type="GO" id="GO:0000460">
    <property type="term" value="P:maturation of 5.8S rRNA"/>
    <property type="evidence" value="ECO:0007669"/>
    <property type="project" value="TreeGrafter"/>
</dbReference>
<gene>
    <name evidence="3" type="ORF">RHOBADRAFT_54524</name>
</gene>
<dbReference type="GeneID" id="28977808"/>
<evidence type="ECO:0000256" key="2">
    <source>
        <dbReference type="SAM" id="MobiDB-lite"/>
    </source>
</evidence>
<dbReference type="GO" id="GO:0000470">
    <property type="term" value="P:maturation of LSU-rRNA"/>
    <property type="evidence" value="ECO:0007669"/>
    <property type="project" value="TreeGrafter"/>
</dbReference>
<evidence type="ECO:0000313" key="4">
    <source>
        <dbReference type="Proteomes" id="UP000053890"/>
    </source>
</evidence>
<organism evidence="3 4">
    <name type="scientific">Rhodotorula graminis (strain WP1)</name>
    <dbReference type="NCBI Taxonomy" id="578459"/>
    <lineage>
        <taxon>Eukaryota</taxon>
        <taxon>Fungi</taxon>
        <taxon>Dikarya</taxon>
        <taxon>Basidiomycota</taxon>
        <taxon>Pucciniomycotina</taxon>
        <taxon>Microbotryomycetes</taxon>
        <taxon>Sporidiobolales</taxon>
        <taxon>Sporidiobolaceae</taxon>
        <taxon>Rhodotorula</taxon>
    </lineage>
</organism>
<reference evidence="3 4" key="1">
    <citation type="journal article" date="2015" name="Front. Microbiol.">
        <title>Genome sequence of the plant growth promoting endophytic yeast Rhodotorula graminis WP1.</title>
        <authorList>
            <person name="Firrincieli A."/>
            <person name="Otillar R."/>
            <person name="Salamov A."/>
            <person name="Schmutz J."/>
            <person name="Khan Z."/>
            <person name="Redman R.S."/>
            <person name="Fleck N.D."/>
            <person name="Lindquist E."/>
            <person name="Grigoriev I.V."/>
            <person name="Doty S.L."/>
        </authorList>
    </citation>
    <scope>NUCLEOTIDE SEQUENCE [LARGE SCALE GENOMIC DNA]</scope>
    <source>
        <strain evidence="3 4">WP1</strain>
    </source>
</reference>
<dbReference type="AlphaFoldDB" id="A0A0P9EJY6"/>
<feature type="region of interest" description="Disordered" evidence="2">
    <location>
        <begin position="1"/>
        <end position="112"/>
    </location>
</feature>